<dbReference type="Proteomes" id="UP001143856">
    <property type="component" value="Unassembled WGS sequence"/>
</dbReference>
<organism evidence="1 2">
    <name type="scientific">Xylaria curta</name>
    <dbReference type="NCBI Taxonomy" id="42375"/>
    <lineage>
        <taxon>Eukaryota</taxon>
        <taxon>Fungi</taxon>
        <taxon>Dikarya</taxon>
        <taxon>Ascomycota</taxon>
        <taxon>Pezizomycotina</taxon>
        <taxon>Sordariomycetes</taxon>
        <taxon>Xylariomycetidae</taxon>
        <taxon>Xylariales</taxon>
        <taxon>Xylariaceae</taxon>
        <taxon>Xylaria</taxon>
    </lineage>
</organism>
<gene>
    <name evidence="1" type="ORF">NUW58_g4</name>
</gene>
<comment type="caution">
    <text evidence="1">The sequence shown here is derived from an EMBL/GenBank/DDBJ whole genome shotgun (WGS) entry which is preliminary data.</text>
</comment>
<accession>A0ACC1PSF6</accession>
<proteinExistence type="predicted"/>
<evidence type="ECO:0000313" key="1">
    <source>
        <dbReference type="EMBL" id="KAJ2999370.1"/>
    </source>
</evidence>
<name>A0ACC1PSF6_9PEZI</name>
<keyword evidence="2" id="KW-1185">Reference proteome</keyword>
<reference evidence="1" key="1">
    <citation type="submission" date="2022-10" db="EMBL/GenBank/DDBJ databases">
        <title>Genome Sequence of Xylaria curta.</title>
        <authorList>
            <person name="Buettner E."/>
        </authorList>
    </citation>
    <scope>NUCLEOTIDE SEQUENCE</scope>
    <source>
        <strain evidence="1">Babe10</strain>
    </source>
</reference>
<protein>
    <submittedName>
        <fullName evidence="1">Uncharacterized protein</fullName>
    </submittedName>
</protein>
<dbReference type="EMBL" id="JAPDGR010000002">
    <property type="protein sequence ID" value="KAJ2999370.1"/>
    <property type="molecule type" value="Genomic_DNA"/>
</dbReference>
<sequence length="257" mass="28114">MRDLAPVHAFSVMLGKRTGYAKSAGLPYRPHNVTHIVLGTVFLWVGWFGFNGGSAFAANLRAVMACIVTHLSASVGGITWVLLDYRLEKKWSVVGFCSGAISGLVAITPASGYVTPWAAVIFGRRRWNWLQRRHQAEVPHGDYIAALDGFSVIPGGWINHNYIQLAYQIADSVAGFAYSFVLTCVILFLLNLIPGLSLRVSPEEEDIGIDDIQLGEFAYDYVELQRHTSDIIVAQSDHERASSSKGSVPEKSAEAMA</sequence>
<evidence type="ECO:0000313" key="2">
    <source>
        <dbReference type="Proteomes" id="UP001143856"/>
    </source>
</evidence>